<keyword evidence="2" id="KW-0132">Cell division</keyword>
<dbReference type="InterPro" id="IPR003425">
    <property type="entry name" value="CCB3/YggT"/>
</dbReference>
<keyword evidence="1" id="KW-0812">Transmembrane</keyword>
<protein>
    <submittedName>
        <fullName evidence="2">Cell division integral membrane protein, YggT and half-length relatives</fullName>
    </submittedName>
</protein>
<dbReference type="Pfam" id="PF02325">
    <property type="entry name" value="CCB3_YggT"/>
    <property type="match status" value="2"/>
</dbReference>
<sequence length="156" mass="17336">QWVRADFYNPASQLIIKITDPVVKPLRRIIPGFAGIDMATLLLAFLVVVLKNILLLQQLNPLAIGLLSLGDTLTLIVNIFMYAIIIQAVLSWVNPDPYHPMMSLLNSLTNPILKHVRNIIPPISGIDLSSLFAIIGLMVIVQSINYLLPMLFEVLV</sequence>
<dbReference type="PANTHER" id="PTHR33219:SF14">
    <property type="entry name" value="PROTEIN COFACTOR ASSEMBLY OF COMPLEX C SUBUNIT B CCB3, CHLOROPLASTIC-RELATED"/>
    <property type="match status" value="1"/>
</dbReference>
<name>A0A3B0XSB3_9ZZZZ</name>
<proteinExistence type="predicted"/>
<dbReference type="PANTHER" id="PTHR33219">
    <property type="entry name" value="YLMG HOMOLOG PROTEIN 2, CHLOROPLASTIC"/>
    <property type="match status" value="1"/>
</dbReference>
<keyword evidence="1" id="KW-1133">Transmembrane helix</keyword>
<evidence type="ECO:0000256" key="1">
    <source>
        <dbReference type="SAM" id="Phobius"/>
    </source>
</evidence>
<reference evidence="2" key="1">
    <citation type="submission" date="2018-06" db="EMBL/GenBank/DDBJ databases">
        <authorList>
            <person name="Zhirakovskaya E."/>
        </authorList>
    </citation>
    <scope>NUCLEOTIDE SEQUENCE</scope>
</reference>
<keyword evidence="1" id="KW-0472">Membrane</keyword>
<keyword evidence="2" id="KW-0131">Cell cycle</keyword>
<gene>
    <name evidence="2" type="ORF">MNBD_GAMMA10-182</name>
</gene>
<evidence type="ECO:0000313" key="2">
    <source>
        <dbReference type="EMBL" id="VAW67590.1"/>
    </source>
</evidence>
<feature type="transmembrane region" description="Helical" evidence="1">
    <location>
        <begin position="29"/>
        <end position="50"/>
    </location>
</feature>
<dbReference type="GO" id="GO:0051301">
    <property type="term" value="P:cell division"/>
    <property type="evidence" value="ECO:0007669"/>
    <property type="project" value="UniProtKB-KW"/>
</dbReference>
<dbReference type="EMBL" id="UOFJ01000282">
    <property type="protein sequence ID" value="VAW67590.1"/>
    <property type="molecule type" value="Genomic_DNA"/>
</dbReference>
<dbReference type="AlphaFoldDB" id="A0A3B0XSB3"/>
<dbReference type="GO" id="GO:0016020">
    <property type="term" value="C:membrane"/>
    <property type="evidence" value="ECO:0007669"/>
    <property type="project" value="InterPro"/>
</dbReference>
<accession>A0A3B0XSB3</accession>
<organism evidence="2">
    <name type="scientific">hydrothermal vent metagenome</name>
    <dbReference type="NCBI Taxonomy" id="652676"/>
    <lineage>
        <taxon>unclassified sequences</taxon>
        <taxon>metagenomes</taxon>
        <taxon>ecological metagenomes</taxon>
    </lineage>
</organism>
<feature type="non-terminal residue" evidence="2">
    <location>
        <position position="1"/>
    </location>
</feature>
<feature type="transmembrane region" description="Helical" evidence="1">
    <location>
        <begin position="62"/>
        <end position="93"/>
    </location>
</feature>